<reference evidence="1" key="2">
    <citation type="submission" date="2021-02" db="EMBL/GenBank/DDBJ databases">
        <authorList>
            <person name="Kimball J.A."/>
            <person name="Haas M.W."/>
            <person name="Macchietto M."/>
            <person name="Kono T."/>
            <person name="Duquette J."/>
            <person name="Shao M."/>
        </authorList>
    </citation>
    <scope>NUCLEOTIDE SEQUENCE</scope>
    <source>
        <tissue evidence="1">Fresh leaf tissue</tissue>
    </source>
</reference>
<organism evidence="1 2">
    <name type="scientific">Zizania palustris</name>
    <name type="common">Northern wild rice</name>
    <dbReference type="NCBI Taxonomy" id="103762"/>
    <lineage>
        <taxon>Eukaryota</taxon>
        <taxon>Viridiplantae</taxon>
        <taxon>Streptophyta</taxon>
        <taxon>Embryophyta</taxon>
        <taxon>Tracheophyta</taxon>
        <taxon>Spermatophyta</taxon>
        <taxon>Magnoliopsida</taxon>
        <taxon>Liliopsida</taxon>
        <taxon>Poales</taxon>
        <taxon>Poaceae</taxon>
        <taxon>BOP clade</taxon>
        <taxon>Oryzoideae</taxon>
        <taxon>Oryzeae</taxon>
        <taxon>Zizaniinae</taxon>
        <taxon>Zizania</taxon>
    </lineage>
</organism>
<evidence type="ECO:0000313" key="2">
    <source>
        <dbReference type="Proteomes" id="UP000729402"/>
    </source>
</evidence>
<accession>A0A8J5W8S3</accession>
<dbReference type="EMBL" id="JAAALK010000082">
    <property type="protein sequence ID" value="KAG8085455.1"/>
    <property type="molecule type" value="Genomic_DNA"/>
</dbReference>
<proteinExistence type="predicted"/>
<sequence length="66" mass="6847">MIPTGPYVCLGAVVAAAREHLWRDVGWGTAEGVEKAVGVELVDDGGEAEIGDLEVAVLVDEEVLGL</sequence>
<comment type="caution">
    <text evidence="1">The sequence shown here is derived from an EMBL/GenBank/DDBJ whole genome shotgun (WGS) entry which is preliminary data.</text>
</comment>
<reference evidence="1" key="1">
    <citation type="journal article" date="2021" name="bioRxiv">
        <title>Whole Genome Assembly and Annotation of Northern Wild Rice, Zizania palustris L., Supports a Whole Genome Duplication in the Zizania Genus.</title>
        <authorList>
            <person name="Haas M."/>
            <person name="Kono T."/>
            <person name="Macchietto M."/>
            <person name="Millas R."/>
            <person name="McGilp L."/>
            <person name="Shao M."/>
            <person name="Duquette J."/>
            <person name="Hirsch C.N."/>
            <person name="Kimball J."/>
        </authorList>
    </citation>
    <scope>NUCLEOTIDE SEQUENCE</scope>
    <source>
        <tissue evidence="1">Fresh leaf tissue</tissue>
    </source>
</reference>
<gene>
    <name evidence="1" type="ORF">GUJ93_ZPchr0010g8765</name>
</gene>
<name>A0A8J5W8S3_ZIZPA</name>
<keyword evidence="2" id="KW-1185">Reference proteome</keyword>
<dbReference type="AlphaFoldDB" id="A0A8J5W8S3"/>
<evidence type="ECO:0000313" key="1">
    <source>
        <dbReference type="EMBL" id="KAG8085455.1"/>
    </source>
</evidence>
<protein>
    <submittedName>
        <fullName evidence="1">Uncharacterized protein</fullName>
    </submittedName>
</protein>
<dbReference type="Proteomes" id="UP000729402">
    <property type="component" value="Unassembled WGS sequence"/>
</dbReference>